<comment type="caution">
    <text evidence="1">The sequence shown here is derived from an EMBL/GenBank/DDBJ whole genome shotgun (WGS) entry which is preliminary data.</text>
</comment>
<dbReference type="Proteomes" id="UP001595846">
    <property type="component" value="Unassembled WGS sequence"/>
</dbReference>
<dbReference type="PROSITE" id="PS51257">
    <property type="entry name" value="PROKAR_LIPOPROTEIN"/>
    <property type="match status" value="1"/>
</dbReference>
<reference evidence="1 2" key="1">
    <citation type="journal article" date="2019" name="Int. J. Syst. Evol. Microbiol.">
        <title>The Global Catalogue of Microorganisms (GCM) 10K type strain sequencing project: providing services to taxonomists for standard genome sequencing and annotation.</title>
        <authorList>
            <consortium name="The Broad Institute Genomics Platform"/>
            <consortium name="The Broad Institute Genome Sequencing Center for Infectious Disease"/>
            <person name="Wu L."/>
            <person name="Ma J."/>
        </authorList>
    </citation>
    <scope>NUCLEOTIDE SEQUENCE [LARGE SCALE GENOMIC DNA]</scope>
    <source>
        <strain evidence="1 2">IBRC-M 10256</strain>
    </source>
</reference>
<dbReference type="EMBL" id="JBHSAQ010000002">
    <property type="protein sequence ID" value="MFC3957813.1"/>
    <property type="molecule type" value="Genomic_DNA"/>
</dbReference>
<evidence type="ECO:0000313" key="1">
    <source>
        <dbReference type="EMBL" id="MFC3957813.1"/>
    </source>
</evidence>
<gene>
    <name evidence="1" type="ORF">ACFOUR_05420</name>
</gene>
<sequence length="285" mass="32065">MRRRQYLASGAALLSVAVAGCGHPPVVLDFDEASDEDIADEFSISPDPGDEEYSVVSAAIENESATRRGRRELFDHDDTVLFEGGVYEVNETRTEPVEMTVYEVRIDFDPTNTTAELGEIQFDELPEVDRQRLDPPITEEEPPNSEGYDAGIDYGIADGIETESVLVPEQGYDIIVVDGNRYRVDTVSRTTTGGDFRYEVTQVAPDVESFADRIRDRYLFTLSGLSEDERAVVEEAIDGAYFEETDAFHSVVDRIREHEGISEDSFYGTWLLTYEGVEYLVYAEW</sequence>
<name>A0ABD5NL82_9EURY</name>
<accession>A0ABD5NL82</accession>
<organism evidence="1 2">
    <name type="scientific">Halovivax cerinus</name>
    <dbReference type="NCBI Taxonomy" id="1487865"/>
    <lineage>
        <taxon>Archaea</taxon>
        <taxon>Methanobacteriati</taxon>
        <taxon>Methanobacteriota</taxon>
        <taxon>Stenosarchaea group</taxon>
        <taxon>Halobacteria</taxon>
        <taxon>Halobacteriales</taxon>
        <taxon>Natrialbaceae</taxon>
        <taxon>Halovivax</taxon>
    </lineage>
</organism>
<dbReference type="RefSeq" id="WP_256530505.1">
    <property type="nucleotide sequence ID" value="NZ_CP101824.1"/>
</dbReference>
<dbReference type="AlphaFoldDB" id="A0ABD5NL82"/>
<protein>
    <submittedName>
        <fullName evidence="1">Uncharacterized protein</fullName>
    </submittedName>
</protein>
<evidence type="ECO:0000313" key="2">
    <source>
        <dbReference type="Proteomes" id="UP001595846"/>
    </source>
</evidence>
<keyword evidence="2" id="KW-1185">Reference proteome</keyword>
<proteinExistence type="predicted"/>
<dbReference type="GeneID" id="73903188"/>